<gene>
    <name evidence="1" type="ORF">H5410_050052</name>
</gene>
<proteinExistence type="predicted"/>
<organism evidence="1 2">
    <name type="scientific">Solanum commersonii</name>
    <name type="common">Commerson's wild potato</name>
    <name type="synonym">Commerson's nightshade</name>
    <dbReference type="NCBI Taxonomy" id="4109"/>
    <lineage>
        <taxon>Eukaryota</taxon>
        <taxon>Viridiplantae</taxon>
        <taxon>Streptophyta</taxon>
        <taxon>Embryophyta</taxon>
        <taxon>Tracheophyta</taxon>
        <taxon>Spermatophyta</taxon>
        <taxon>Magnoliopsida</taxon>
        <taxon>eudicotyledons</taxon>
        <taxon>Gunneridae</taxon>
        <taxon>Pentapetalae</taxon>
        <taxon>asterids</taxon>
        <taxon>lamiids</taxon>
        <taxon>Solanales</taxon>
        <taxon>Solanaceae</taxon>
        <taxon>Solanoideae</taxon>
        <taxon>Solaneae</taxon>
        <taxon>Solanum</taxon>
    </lineage>
</organism>
<evidence type="ECO:0000313" key="2">
    <source>
        <dbReference type="Proteomes" id="UP000824120"/>
    </source>
</evidence>
<sequence length="104" mass="11554">MKGSPLNNPQFKCSNSIHFPGAHVAFIEERFVETVAALSQHFISCFPTQFPEDDCLPAASTASCKSFSVFLSMLMLSKRFLLQTNWSSGVSFWNPFILTTSPSL</sequence>
<dbReference type="EMBL" id="JACXVP010000010">
    <property type="protein sequence ID" value="KAG5579425.1"/>
    <property type="molecule type" value="Genomic_DNA"/>
</dbReference>
<comment type="caution">
    <text evidence="1">The sequence shown here is derived from an EMBL/GenBank/DDBJ whole genome shotgun (WGS) entry which is preliminary data.</text>
</comment>
<name>A0A9J5WUD9_SOLCO</name>
<dbReference type="AlphaFoldDB" id="A0A9J5WUD9"/>
<evidence type="ECO:0000313" key="1">
    <source>
        <dbReference type="EMBL" id="KAG5579425.1"/>
    </source>
</evidence>
<reference evidence="1 2" key="1">
    <citation type="submission" date="2020-09" db="EMBL/GenBank/DDBJ databases">
        <title>De no assembly of potato wild relative species, Solanum commersonii.</title>
        <authorList>
            <person name="Cho K."/>
        </authorList>
    </citation>
    <scope>NUCLEOTIDE SEQUENCE [LARGE SCALE GENOMIC DNA]</scope>
    <source>
        <strain evidence="1">LZ3.2</strain>
        <tissue evidence="1">Leaf</tissue>
    </source>
</reference>
<dbReference type="Proteomes" id="UP000824120">
    <property type="component" value="Chromosome 10"/>
</dbReference>
<accession>A0A9J5WUD9</accession>
<protein>
    <submittedName>
        <fullName evidence="1">Uncharacterized protein</fullName>
    </submittedName>
</protein>
<keyword evidence="2" id="KW-1185">Reference proteome</keyword>